<dbReference type="InterPro" id="IPR022641">
    <property type="entry name" value="CheR_N"/>
</dbReference>
<dbReference type="NCBIfam" id="TIGR00229">
    <property type="entry name" value="sensory_box"/>
    <property type="match status" value="3"/>
</dbReference>
<gene>
    <name evidence="11" type="ORF">B597_004820</name>
</gene>
<name>A0A061JVA9_STUST</name>
<dbReference type="InterPro" id="IPR052155">
    <property type="entry name" value="Biofilm_reg_signaling"/>
</dbReference>
<evidence type="ECO:0000259" key="6">
    <source>
        <dbReference type="PROSITE" id="PS50112"/>
    </source>
</evidence>
<dbReference type="Gene3D" id="3.40.50.180">
    <property type="entry name" value="Methylesterase CheB, C-terminal domain"/>
    <property type="match status" value="1"/>
</dbReference>
<feature type="coiled-coil region" evidence="5">
    <location>
        <begin position="605"/>
        <end position="681"/>
    </location>
</feature>
<dbReference type="GO" id="GO:0000156">
    <property type="term" value="F:phosphorelay response regulator activity"/>
    <property type="evidence" value="ECO:0007669"/>
    <property type="project" value="InterPro"/>
</dbReference>
<reference evidence="11 12" key="1">
    <citation type="journal article" date="2013" name="Genome Announc.">
        <title>Draft Genome of the Nitrogen-Fixing Bacterium Pseudomonas stutzeri Strain KOS6 Isolated from Industrial Hydrocarbon Sludge.</title>
        <authorList>
            <person name="Grigoryeva T.V."/>
            <person name="Laikov A.V."/>
            <person name="Naumova R.P."/>
            <person name="Manolov A.I."/>
            <person name="Larin A.K."/>
            <person name="Karpova I.Y."/>
            <person name="Semashko T.A."/>
            <person name="Alexeev D.G."/>
            <person name="Kostryukova E.S."/>
            <person name="Muller R."/>
            <person name="Govorun V.M."/>
        </authorList>
    </citation>
    <scope>NUCLEOTIDE SEQUENCE [LARGE SCALE GENOMIC DNA]</scope>
    <source>
        <strain evidence="11 12">KOS6</strain>
    </source>
</reference>
<dbReference type="GO" id="GO:0005737">
    <property type="term" value="C:cytoplasm"/>
    <property type="evidence" value="ECO:0007669"/>
    <property type="project" value="InterPro"/>
</dbReference>
<dbReference type="Pfam" id="PF01739">
    <property type="entry name" value="CheR"/>
    <property type="match status" value="1"/>
</dbReference>
<dbReference type="HOGENOM" id="CLU_000892_3_0_6"/>
<dbReference type="Pfam" id="PF01339">
    <property type="entry name" value="CheB_methylest"/>
    <property type="match status" value="1"/>
</dbReference>
<dbReference type="Gene3D" id="3.20.20.450">
    <property type="entry name" value="EAL domain"/>
    <property type="match status" value="1"/>
</dbReference>
<evidence type="ECO:0000256" key="5">
    <source>
        <dbReference type="SAM" id="Coils"/>
    </source>
</evidence>
<dbReference type="eggNOG" id="COG5001">
    <property type="taxonomic scope" value="Bacteria"/>
</dbReference>
<comment type="caution">
    <text evidence="4">Lacks conserved residue(s) required for the propagation of feature annotation.</text>
</comment>
<dbReference type="PROSITE" id="PS50887">
    <property type="entry name" value="GGDEF"/>
    <property type="match status" value="1"/>
</dbReference>
<dbReference type="CDD" id="cd01948">
    <property type="entry name" value="EAL"/>
    <property type="match status" value="1"/>
</dbReference>
<evidence type="ECO:0000259" key="7">
    <source>
        <dbReference type="PROSITE" id="PS50122"/>
    </source>
</evidence>
<evidence type="ECO:0000313" key="12">
    <source>
        <dbReference type="Proteomes" id="UP000026923"/>
    </source>
</evidence>
<dbReference type="GO" id="GO:0008757">
    <property type="term" value="F:S-adenosylmethionine-dependent methyltransferase activity"/>
    <property type="evidence" value="ECO:0007669"/>
    <property type="project" value="InterPro"/>
</dbReference>
<evidence type="ECO:0000256" key="4">
    <source>
        <dbReference type="PROSITE-ProRule" id="PRU00050"/>
    </source>
</evidence>
<dbReference type="PANTHER" id="PTHR44757">
    <property type="entry name" value="DIGUANYLATE CYCLASE DGCP"/>
    <property type="match status" value="1"/>
</dbReference>
<dbReference type="Pfam" id="PF00990">
    <property type="entry name" value="GGDEF"/>
    <property type="match status" value="1"/>
</dbReference>
<dbReference type="InterPro" id="IPR029787">
    <property type="entry name" value="Nucleotide_cyclase"/>
</dbReference>
<dbReference type="GO" id="GO:0008984">
    <property type="term" value="F:protein-glutamate methylesterase activity"/>
    <property type="evidence" value="ECO:0007669"/>
    <property type="project" value="InterPro"/>
</dbReference>
<dbReference type="Pfam" id="PF03705">
    <property type="entry name" value="CheR_N"/>
    <property type="match status" value="1"/>
</dbReference>
<dbReference type="SUPFAM" id="SSF141868">
    <property type="entry name" value="EAL domain-like"/>
    <property type="match status" value="1"/>
</dbReference>
<dbReference type="SUPFAM" id="SSF47757">
    <property type="entry name" value="Chemotaxis receptor methyltransferase CheR, N-terminal domain"/>
    <property type="match status" value="1"/>
</dbReference>
<dbReference type="InterPro" id="IPR013656">
    <property type="entry name" value="PAS_4"/>
</dbReference>
<keyword evidence="5" id="KW-0175">Coiled coil</keyword>
<feature type="domain" description="CheR-type methyltransferase" evidence="8">
    <location>
        <begin position="189"/>
        <end position="427"/>
    </location>
</feature>
<dbReference type="InterPro" id="IPR000780">
    <property type="entry name" value="CheR_MeTrfase"/>
</dbReference>
<dbReference type="PROSITE" id="PS50122">
    <property type="entry name" value="CHEB"/>
    <property type="match status" value="1"/>
</dbReference>
<dbReference type="FunFam" id="3.30.70.270:FF:000001">
    <property type="entry name" value="Diguanylate cyclase domain protein"/>
    <property type="match status" value="1"/>
</dbReference>
<dbReference type="CDD" id="cd00130">
    <property type="entry name" value="PAS"/>
    <property type="match status" value="3"/>
</dbReference>
<dbReference type="GO" id="GO:0016301">
    <property type="term" value="F:kinase activity"/>
    <property type="evidence" value="ECO:0007669"/>
    <property type="project" value="UniProtKB-KW"/>
</dbReference>
<feature type="domain" description="GGDEF" evidence="10">
    <location>
        <begin position="1074"/>
        <end position="1206"/>
    </location>
</feature>
<dbReference type="PANTHER" id="PTHR44757:SF2">
    <property type="entry name" value="BIOFILM ARCHITECTURE MAINTENANCE PROTEIN MBAA"/>
    <property type="match status" value="1"/>
</dbReference>
<dbReference type="Gene3D" id="3.30.450.20">
    <property type="entry name" value="PAS domain"/>
    <property type="match status" value="3"/>
</dbReference>
<dbReference type="SUPFAM" id="SSF55785">
    <property type="entry name" value="PYP-like sensor domain (PAS domain)"/>
    <property type="match status" value="3"/>
</dbReference>
<dbReference type="CDD" id="cd16434">
    <property type="entry name" value="CheB-CheR_fusion"/>
    <property type="match status" value="1"/>
</dbReference>
<dbReference type="SMART" id="SM00091">
    <property type="entry name" value="PAS"/>
    <property type="match status" value="3"/>
</dbReference>
<dbReference type="Pfam" id="PF00563">
    <property type="entry name" value="EAL"/>
    <property type="match status" value="1"/>
</dbReference>
<dbReference type="NCBIfam" id="TIGR00254">
    <property type="entry name" value="GGDEF"/>
    <property type="match status" value="1"/>
</dbReference>
<dbReference type="SMART" id="SM00267">
    <property type="entry name" value="GGDEF"/>
    <property type="match status" value="1"/>
</dbReference>
<dbReference type="InterPro" id="IPR035909">
    <property type="entry name" value="CheB_C"/>
</dbReference>
<keyword evidence="3" id="KW-0418">Kinase</keyword>
<evidence type="ECO:0000313" key="11">
    <source>
        <dbReference type="EMBL" id="EWC42309.1"/>
    </source>
</evidence>
<sequence>MEAVSHLLHALNVELPFAYVVLQHVSPTHKSLLPEILARETRLTVCAMDDGVIPEAGVVYVVPPNSNAVVRDGRFLLFAARPDVFPKPSINDFFISLAAEHGEQATGIVLSGTGSDGTAGLRAIMAAGGATLVQCPETAKYDGMPRSAISAGAADFILPPEGIATKLEKLARLQVQVPQQDGDTELPAELLELLKSRRDIDFSGYKPGTISRRLRRRMVATSHTSVEDYLLLTKQHPEELDNLSKDILISVTAFFRDNTAFDTLRSYVEDVCRNAIERGNEIRAWVAGCATGEEAYSIAMLFDEALAHLGVSASIQIFATDVDDEALAVARRGLYPSAALEILSEQRLQRYFVPVGSNYEVGKRLRDMIVFARHNLVSDPPFLRIDLVTCRNVLIYFDSSLQQQVLKRFHFALVHGGLLFLGRSESIGTSDSLFAPLDRRERIFRKQKGGHSLQVAAIDPSLSVIKARRRQDVEIQHLLETVVLHLGITVALCDVNANVLRTAGEVDKFFHVPRGRANSHVSELITSVFRGELISLLHQLNKNPQSHFGRPRIFDGEAWRLSVRPVPGLHEQQLLVILESVQTGKAAPEPLQASPLVSGSTEEELVATREHLQALIEELATANEEMQSLNEEAQASNEELQATNEEMEAANEELQATNEELMSLNEELNVRTGELQALNDEYTHVYDALDFAVLVFDREQHLVRFNAAAARLFGFKHAAIHQHVSRIRLPSHFRVIEDCLDQAKNRREPQELLIEHHGRQFHLQITPGVSLEQHVELLVCSLVDVTDIRKTESDLRSSRAQLETLMANTIVLLSMKDLSGNYTFANPAFLESFGLVDGKVEGRNDFELFPESFATASWSCDLEALREKRVVVSEHVLPGAQERVFRFVHQVLRDEHGRPNLIINEAEDITAHKISERQLRISAKVFEQAGEAIVVTDRHMVIRSINSAFTRITGYSAEEAIGCQIDALLDSGENPQELYQSMWSGLENRSFWQGELTNRRKDGALFSEWLTINRIHESANDYYVAVFSDITRIKESQAKAEYLATHDALTGLPNRSLFQDRLDLAIAQARRSNGIAALMFMDLDNFKGINDTLGHDIGDQLLVEVSRRLSSLMREVDTVARLGGDEFTVVLTDIDFAGTERVAERIIQALRQPIEVGSRNLYVTGSIGLAFYPDDGETSTTLIKAADTAMYRAKHNGRNGFELFKPELHAQLQRQSNLEAALREALRECHLRLVFQPKFTTEAPRRMIGAEALLRWTHPEMGVVSPADFIPAAETGGLIKEVDRKVIQLAVQALAYWQGNELDPVPVAVNISARSIQDDHFPDMLAKRLHQYRVPATLVQVEITEGTLLERTSTALGNIQRLKEMGVRLSIDDFGTGYSSLSYLKRLPLAELKIDKTFVDGLGGKDKSDEAIAKAILAMAAALNLLTVAEGVETEGQLQWLSDNGCDYIQGYLCSRPLEYLDFTEKLKNGNRTWP</sequence>
<evidence type="ECO:0000256" key="1">
    <source>
        <dbReference type="ARBA" id="ARBA00001946"/>
    </source>
</evidence>
<evidence type="ECO:0000256" key="3">
    <source>
        <dbReference type="ARBA" id="ARBA00022777"/>
    </source>
</evidence>
<dbReference type="InterPro" id="IPR000014">
    <property type="entry name" value="PAS"/>
</dbReference>
<comment type="cofactor">
    <cofactor evidence="1">
        <name>Mg(2+)</name>
        <dbReference type="ChEBI" id="CHEBI:18420"/>
    </cofactor>
</comment>
<dbReference type="PRINTS" id="PR00996">
    <property type="entry name" value="CHERMTFRASE"/>
</dbReference>
<accession>A0A061JVA9</accession>
<feature type="domain" description="PAS" evidence="6">
    <location>
        <begin position="924"/>
        <end position="962"/>
    </location>
</feature>
<feature type="domain" description="EAL" evidence="9">
    <location>
        <begin position="1215"/>
        <end position="1471"/>
    </location>
</feature>
<dbReference type="Pfam" id="PF08448">
    <property type="entry name" value="PAS_4"/>
    <property type="match status" value="1"/>
</dbReference>
<proteinExistence type="predicted"/>
<evidence type="ECO:0000259" key="10">
    <source>
        <dbReference type="PROSITE" id="PS50887"/>
    </source>
</evidence>
<evidence type="ECO:0008006" key="13">
    <source>
        <dbReference type="Google" id="ProtNLM"/>
    </source>
</evidence>
<feature type="domain" description="CheB-type methylesterase" evidence="7">
    <location>
        <begin position="1"/>
        <end position="167"/>
    </location>
</feature>
<keyword evidence="3" id="KW-0808">Transferase</keyword>
<dbReference type="SUPFAM" id="SSF53335">
    <property type="entry name" value="S-adenosyl-L-methionine-dependent methyltransferases"/>
    <property type="match status" value="1"/>
</dbReference>
<protein>
    <recommendedName>
        <fullName evidence="13">Chemotaxis protein CheR</fullName>
    </recommendedName>
</protein>
<dbReference type="PROSITE" id="PS50123">
    <property type="entry name" value="CHER"/>
    <property type="match status" value="1"/>
</dbReference>
<dbReference type="SUPFAM" id="SSF55073">
    <property type="entry name" value="Nucleotide cyclase"/>
    <property type="match status" value="1"/>
</dbReference>
<dbReference type="PROSITE" id="PS50112">
    <property type="entry name" value="PAS"/>
    <property type="match status" value="1"/>
</dbReference>
<organism evidence="11 12">
    <name type="scientific">Stutzerimonas stutzeri KOS6</name>
    <dbReference type="NCBI Taxonomy" id="1218352"/>
    <lineage>
        <taxon>Bacteria</taxon>
        <taxon>Pseudomonadati</taxon>
        <taxon>Pseudomonadota</taxon>
        <taxon>Gammaproteobacteria</taxon>
        <taxon>Pseudomonadales</taxon>
        <taxon>Pseudomonadaceae</taxon>
        <taxon>Stutzerimonas</taxon>
    </lineage>
</organism>
<comment type="caution">
    <text evidence="11">The sequence shown here is derived from an EMBL/GenBank/DDBJ whole genome shotgun (WGS) entry which is preliminary data.</text>
</comment>
<dbReference type="InterPro" id="IPR035965">
    <property type="entry name" value="PAS-like_dom_sf"/>
</dbReference>
<dbReference type="InterPro" id="IPR043128">
    <property type="entry name" value="Rev_trsase/Diguanyl_cyclase"/>
</dbReference>
<dbReference type="SMART" id="SM00138">
    <property type="entry name" value="MeTrc"/>
    <property type="match status" value="1"/>
</dbReference>
<dbReference type="Gene3D" id="3.40.50.150">
    <property type="entry name" value="Vaccinia Virus protein VP39"/>
    <property type="match status" value="1"/>
</dbReference>
<dbReference type="GO" id="GO:0005886">
    <property type="term" value="C:plasma membrane"/>
    <property type="evidence" value="ECO:0007669"/>
    <property type="project" value="UniProtKB-SubCell"/>
</dbReference>
<evidence type="ECO:0000259" key="9">
    <source>
        <dbReference type="PROSITE" id="PS50883"/>
    </source>
</evidence>
<dbReference type="GO" id="GO:0006935">
    <property type="term" value="P:chemotaxis"/>
    <property type="evidence" value="ECO:0007669"/>
    <property type="project" value="InterPro"/>
</dbReference>
<dbReference type="Gene3D" id="3.30.70.270">
    <property type="match status" value="1"/>
</dbReference>
<dbReference type="InterPro" id="IPR001633">
    <property type="entry name" value="EAL_dom"/>
</dbReference>
<dbReference type="Pfam" id="PF13426">
    <property type="entry name" value="PAS_9"/>
    <property type="match status" value="1"/>
</dbReference>
<dbReference type="SMART" id="SM00052">
    <property type="entry name" value="EAL"/>
    <property type="match status" value="1"/>
</dbReference>
<comment type="subcellular location">
    <subcellularLocation>
        <location evidence="2">Cell inner membrane</location>
    </subcellularLocation>
</comment>
<dbReference type="Pfam" id="PF13188">
    <property type="entry name" value="PAS_8"/>
    <property type="match status" value="1"/>
</dbReference>
<dbReference type="eggNOG" id="COG1352">
    <property type="taxonomic scope" value="Bacteria"/>
</dbReference>
<dbReference type="InterPro" id="IPR029063">
    <property type="entry name" value="SAM-dependent_MTases_sf"/>
</dbReference>
<dbReference type="InterPro" id="IPR022642">
    <property type="entry name" value="CheR_C"/>
</dbReference>
<evidence type="ECO:0000259" key="8">
    <source>
        <dbReference type="PROSITE" id="PS50123"/>
    </source>
</evidence>
<dbReference type="InterPro" id="IPR000160">
    <property type="entry name" value="GGDEF_dom"/>
</dbReference>
<dbReference type="SUPFAM" id="SSF52738">
    <property type="entry name" value="Methylesterase CheB, C-terminal domain"/>
    <property type="match status" value="1"/>
</dbReference>
<dbReference type="CDD" id="cd01949">
    <property type="entry name" value="GGDEF"/>
    <property type="match status" value="1"/>
</dbReference>
<dbReference type="PROSITE" id="PS50883">
    <property type="entry name" value="EAL"/>
    <property type="match status" value="1"/>
</dbReference>
<dbReference type="EMBL" id="AMCZ02000004">
    <property type="protein sequence ID" value="EWC42309.1"/>
    <property type="molecule type" value="Genomic_DNA"/>
</dbReference>
<dbReference type="InterPro" id="IPR035919">
    <property type="entry name" value="EAL_sf"/>
</dbReference>
<dbReference type="Proteomes" id="UP000026923">
    <property type="component" value="Unassembled WGS sequence"/>
</dbReference>
<dbReference type="InterPro" id="IPR000673">
    <property type="entry name" value="Sig_transdc_resp-reg_Me-estase"/>
</dbReference>
<evidence type="ECO:0000256" key="2">
    <source>
        <dbReference type="ARBA" id="ARBA00004533"/>
    </source>
</evidence>